<gene>
    <name evidence="7" type="ORF">B0H65DRAFT_469247</name>
</gene>
<evidence type="ECO:0000256" key="5">
    <source>
        <dbReference type="SAM" id="MobiDB-lite"/>
    </source>
</evidence>
<keyword evidence="4" id="KW-0175">Coiled coil</keyword>
<feature type="region of interest" description="Disordered" evidence="5">
    <location>
        <begin position="198"/>
        <end position="658"/>
    </location>
</feature>
<feature type="compositionally biased region" description="Polar residues" evidence="5">
    <location>
        <begin position="338"/>
        <end position="347"/>
    </location>
</feature>
<keyword evidence="8" id="KW-1185">Reference proteome</keyword>
<evidence type="ECO:0000313" key="8">
    <source>
        <dbReference type="Proteomes" id="UP001278500"/>
    </source>
</evidence>
<dbReference type="EMBL" id="JAUEPP010000005">
    <property type="protein sequence ID" value="KAK3342757.1"/>
    <property type="molecule type" value="Genomic_DNA"/>
</dbReference>
<dbReference type="InterPro" id="IPR019160">
    <property type="entry name" value="Sec3_CC"/>
</dbReference>
<feature type="compositionally biased region" description="Basic and acidic residues" evidence="5">
    <location>
        <begin position="632"/>
        <end position="650"/>
    </location>
</feature>
<feature type="domain" description="Exocyst complex component Sec3 PIP2-binding N-terminal" evidence="6">
    <location>
        <begin position="80"/>
        <end position="177"/>
    </location>
</feature>
<dbReference type="CDD" id="cd13315">
    <property type="entry name" value="PH_Sec3"/>
    <property type="match status" value="1"/>
</dbReference>
<feature type="compositionally biased region" description="Polar residues" evidence="5">
    <location>
        <begin position="512"/>
        <end position="521"/>
    </location>
</feature>
<keyword evidence="3" id="KW-0268">Exocytosis</keyword>
<organism evidence="7 8">
    <name type="scientific">Neurospora tetraspora</name>
    <dbReference type="NCBI Taxonomy" id="94610"/>
    <lineage>
        <taxon>Eukaryota</taxon>
        <taxon>Fungi</taxon>
        <taxon>Dikarya</taxon>
        <taxon>Ascomycota</taxon>
        <taxon>Pezizomycotina</taxon>
        <taxon>Sordariomycetes</taxon>
        <taxon>Sordariomycetidae</taxon>
        <taxon>Sordariales</taxon>
        <taxon>Sordariaceae</taxon>
        <taxon>Neurospora</taxon>
    </lineage>
</organism>
<feature type="compositionally biased region" description="Polar residues" evidence="5">
    <location>
        <begin position="360"/>
        <end position="375"/>
    </location>
</feature>
<feature type="compositionally biased region" description="Polar residues" evidence="5">
    <location>
        <begin position="250"/>
        <end position="269"/>
    </location>
</feature>
<dbReference type="InterPro" id="IPR028258">
    <property type="entry name" value="Sec3-PIP2_bind"/>
</dbReference>
<comment type="similarity">
    <text evidence="1">Belongs to the SEC3 family.</text>
</comment>
<dbReference type="SMART" id="SM01313">
    <property type="entry name" value="Sec3-PIP2_bind"/>
    <property type="match status" value="1"/>
</dbReference>
<evidence type="ECO:0000256" key="4">
    <source>
        <dbReference type="ARBA" id="ARBA00023054"/>
    </source>
</evidence>
<feature type="compositionally biased region" description="Low complexity" evidence="5">
    <location>
        <begin position="555"/>
        <end position="567"/>
    </location>
</feature>
<feature type="region of interest" description="Disordered" evidence="5">
    <location>
        <begin position="1439"/>
        <end position="1462"/>
    </location>
</feature>
<evidence type="ECO:0000259" key="6">
    <source>
        <dbReference type="SMART" id="SM01313"/>
    </source>
</evidence>
<dbReference type="RefSeq" id="XP_062680550.1">
    <property type="nucleotide sequence ID" value="XM_062826998.1"/>
</dbReference>
<dbReference type="Gene3D" id="2.30.29.90">
    <property type="match status" value="1"/>
</dbReference>
<dbReference type="InterPro" id="IPR048628">
    <property type="entry name" value="Sec3_C"/>
</dbReference>
<name>A0AAE0JCS7_9PEZI</name>
<reference evidence="7" key="2">
    <citation type="submission" date="2023-06" db="EMBL/GenBank/DDBJ databases">
        <authorList>
            <consortium name="Lawrence Berkeley National Laboratory"/>
            <person name="Haridas S."/>
            <person name="Hensen N."/>
            <person name="Bonometti L."/>
            <person name="Westerberg I."/>
            <person name="Brannstrom I.O."/>
            <person name="Guillou S."/>
            <person name="Cros-Aarteil S."/>
            <person name="Calhoun S."/>
            <person name="Kuo A."/>
            <person name="Mondo S."/>
            <person name="Pangilinan J."/>
            <person name="Riley R."/>
            <person name="Labutti K."/>
            <person name="Andreopoulos B."/>
            <person name="Lipzen A."/>
            <person name="Chen C."/>
            <person name="Yanf M."/>
            <person name="Daum C."/>
            <person name="Ng V."/>
            <person name="Clum A."/>
            <person name="Steindorff A."/>
            <person name="Ohm R."/>
            <person name="Martin F."/>
            <person name="Silar P."/>
            <person name="Natvig D."/>
            <person name="Lalanne C."/>
            <person name="Gautier V."/>
            <person name="Ament-Velasquez S.L."/>
            <person name="Kruys A."/>
            <person name="Hutchinson M.I."/>
            <person name="Powell A.J."/>
            <person name="Barry K."/>
            <person name="Miller A.N."/>
            <person name="Grigoriev I.V."/>
            <person name="Debuchy R."/>
            <person name="Gladieux P."/>
            <person name="Thoren M.H."/>
            <person name="Johannesson H."/>
        </authorList>
    </citation>
    <scope>NUCLEOTIDE SEQUENCE</scope>
    <source>
        <strain evidence="7">CBS 560.94</strain>
    </source>
</reference>
<evidence type="ECO:0000313" key="7">
    <source>
        <dbReference type="EMBL" id="KAK3342757.1"/>
    </source>
</evidence>
<dbReference type="Pfam" id="PF20654">
    <property type="entry name" value="Sec3_C-term"/>
    <property type="match status" value="1"/>
</dbReference>
<feature type="region of interest" description="Disordered" evidence="5">
    <location>
        <begin position="19"/>
        <end position="45"/>
    </location>
</feature>
<accession>A0AAE0JCS7</accession>
<feature type="compositionally biased region" description="Polar residues" evidence="5">
    <location>
        <begin position="33"/>
        <end position="45"/>
    </location>
</feature>
<feature type="compositionally biased region" description="Low complexity" evidence="5">
    <location>
        <begin position="1452"/>
        <end position="1462"/>
    </location>
</feature>
<reference evidence="7" key="1">
    <citation type="journal article" date="2023" name="Mol. Phylogenet. Evol.">
        <title>Genome-scale phylogeny and comparative genomics of the fungal order Sordariales.</title>
        <authorList>
            <person name="Hensen N."/>
            <person name="Bonometti L."/>
            <person name="Westerberg I."/>
            <person name="Brannstrom I.O."/>
            <person name="Guillou S."/>
            <person name="Cros-Aarteil S."/>
            <person name="Calhoun S."/>
            <person name="Haridas S."/>
            <person name="Kuo A."/>
            <person name="Mondo S."/>
            <person name="Pangilinan J."/>
            <person name="Riley R."/>
            <person name="LaButti K."/>
            <person name="Andreopoulos B."/>
            <person name="Lipzen A."/>
            <person name="Chen C."/>
            <person name="Yan M."/>
            <person name="Daum C."/>
            <person name="Ng V."/>
            <person name="Clum A."/>
            <person name="Steindorff A."/>
            <person name="Ohm R.A."/>
            <person name="Martin F."/>
            <person name="Silar P."/>
            <person name="Natvig D.O."/>
            <person name="Lalanne C."/>
            <person name="Gautier V."/>
            <person name="Ament-Velasquez S.L."/>
            <person name="Kruys A."/>
            <person name="Hutchinson M.I."/>
            <person name="Powell A.J."/>
            <person name="Barry K."/>
            <person name="Miller A.N."/>
            <person name="Grigoriev I.V."/>
            <person name="Debuchy R."/>
            <person name="Gladieux P."/>
            <person name="Hiltunen Thoren M."/>
            <person name="Johannesson H."/>
        </authorList>
    </citation>
    <scope>NUCLEOTIDE SEQUENCE</scope>
    <source>
        <strain evidence="7">CBS 560.94</strain>
    </source>
</reference>
<dbReference type="PANTHER" id="PTHR16092">
    <property type="entry name" value="SEC3/SYNTAXIN-RELATED"/>
    <property type="match status" value="1"/>
</dbReference>
<feature type="compositionally biased region" description="Pro residues" evidence="5">
    <location>
        <begin position="274"/>
        <end position="295"/>
    </location>
</feature>
<sequence>MSRAERFEDEKRRIIESCFNKKDDDGSSRHATRQSNNNNKTTTGIDNDELAIETYITHIRITEFSTHPTSPPPPQARTPNTEKPRIIIVAVRKSGRVRLHKSKENPNGTFSIGKTWFLDDLSDIESFTSPTASPNFREWAGDVGFIVTLGKPYYWQAQTDKEKKFFIASLIKIYGKYTGGRVPRLIGFDQRELDQVLGGAQAPRRPADRGPPSRSGTQIDQQGAIPPPSRSATFDNPPSRSGPLDHPPSRSATLDTAPSSGNVSMTSGYGSFPAQPPPPAGPPPSAPPPGPPPSRPVLDRMPSRTNLVPNSRERGPSPSRSMQSSNVRSQEDLPLRRMNSNQSQDSRAPSLAARTEDSSSLRPGSRAGTNGDSKFTTPEPARAPTPSAPAEAPERKRPPMDPLRPLQPDNGLVPAPLLSPGLRGRGDVPAPLMSPGLRGPGVPPPLMSPSLRGRGDPVLPPPRSVDRMIPRKNSVLTQNEPQRAPSPAPPVADQVVTPIEPRKIELPVSVAPSPTASTPASIKSPVSEGAAESPEQSRPGLGPMIKSKKSKVQIAGAIWKAATAASAFKPRPGGAADRLRNLTKNPEGPDGITSVVPAPPRPTSSQKQDHPAPDGQAKPADGKAGVPGVKVTDPKGKAEDAPKDKKKDEPLEPEEPQRAIVAGNDIKYLTTLGIDPSILDTKTTEFAKWLDYFGWVPGKQMRSRNFDEMRIDVDRELSKAQAGGWLARFQEEDERVDAIKNGIDVAIAECDELDNLLTLYSVELSTLSDDIAYIEAQGQGLQVQAANQKLLKKELESLLATCAISESDLAALKVAPLETATGVEEIELALVTLFKAMMKIDPAMGAIEGRRSEDGSGGQAIGLNSDYGNMRIVQEKREMYMAESTMFMRRLMEFMARRFEDAFRATKMALDNALSKKVDPRNHEAGRDILWMYSPLILYAKEVDVANWDRIMQIYQDISHPIYKAEFREAMESWKKNARKMTGEETAELLFTSGQEKKEEGIALAARKLTVKRSQTLARTLRSQVGEGRAAAAVEKTPDSRALPYEVFAGVLDDLLPLVEMEQNFVVDFFHASTLEQVDFPDLVVASRPQDRRGNDLKRHRMMEPDRDLARRITRAMEVIFMFFDKNLQNLMDWVLMMDPLQGVGVLATLERKMADISQSNQDYLNTVLQKLHGNLETKFKKFVDEQVRAIEETKVKIKKRKGVIHFMRIFPQFSSAVENMLSSSAAAGGNTMESPVSASNLTVRRMIDREYDRIIKTMFDSLKVIARENPAVSTLPTTGGGGSSSFPSFPGSSGAASMISSVNINLGSSLRGSSGADTEEDKEALNFHILLIENMNHFIEEVDNPRGLEVLDDWREAAQQELVEHLNLYLNAVMRRPLGKLLEYLENIEAQLAAGKNPGAVAAQASNAKSTFNKVLSGYDGKEVRKGIETLRKRVEKHFGGDDDAPGGDGASAITTGSSGSRVVGGGNRSLVMRVLKECERFYGEVEMRVGKITTEVYGGEVLWEWPRAEVKSAFSHVGR</sequence>
<dbReference type="Proteomes" id="UP001278500">
    <property type="component" value="Unassembled WGS sequence"/>
</dbReference>
<dbReference type="GeneID" id="87864152"/>
<keyword evidence="2" id="KW-0813">Transport</keyword>
<dbReference type="GO" id="GO:0005886">
    <property type="term" value="C:plasma membrane"/>
    <property type="evidence" value="ECO:0007669"/>
    <property type="project" value="TreeGrafter"/>
</dbReference>
<evidence type="ECO:0000256" key="1">
    <source>
        <dbReference type="ARBA" id="ARBA00006518"/>
    </source>
</evidence>
<feature type="compositionally biased region" description="Polar residues" evidence="5">
    <location>
        <begin position="318"/>
        <end position="328"/>
    </location>
</feature>
<feature type="compositionally biased region" description="Basic and acidic residues" evidence="5">
    <location>
        <begin position="19"/>
        <end position="28"/>
    </location>
</feature>
<evidence type="ECO:0000256" key="3">
    <source>
        <dbReference type="ARBA" id="ARBA00022483"/>
    </source>
</evidence>
<comment type="caution">
    <text evidence="7">The sequence shown here is derived from an EMBL/GenBank/DDBJ whole genome shotgun (WGS) entry which is preliminary data.</text>
</comment>
<dbReference type="GO" id="GO:0006887">
    <property type="term" value="P:exocytosis"/>
    <property type="evidence" value="ECO:0007669"/>
    <property type="project" value="UniProtKB-KW"/>
</dbReference>
<protein>
    <submittedName>
        <fullName evidence="7">Exocyst complex component Sec3-domain-containing protein</fullName>
    </submittedName>
</protein>
<dbReference type="PANTHER" id="PTHR16092:SF14">
    <property type="entry name" value="EXOCYST COMPLEX COMPONENT 1 ISOFORM X1"/>
    <property type="match status" value="1"/>
</dbReference>
<dbReference type="Pfam" id="PF09763">
    <property type="entry name" value="Sec3_CC"/>
    <property type="match status" value="1"/>
</dbReference>
<dbReference type="Pfam" id="PF15277">
    <property type="entry name" value="Sec3-PIP2_bind"/>
    <property type="match status" value="1"/>
</dbReference>
<dbReference type="GO" id="GO:0005546">
    <property type="term" value="F:phosphatidylinositol-4,5-bisphosphate binding"/>
    <property type="evidence" value="ECO:0007669"/>
    <property type="project" value="TreeGrafter"/>
</dbReference>
<dbReference type="GO" id="GO:0000145">
    <property type="term" value="C:exocyst"/>
    <property type="evidence" value="ECO:0007669"/>
    <property type="project" value="InterPro"/>
</dbReference>
<feature type="compositionally biased region" description="Polar residues" evidence="5">
    <location>
        <begin position="230"/>
        <end position="239"/>
    </location>
</feature>
<evidence type="ECO:0000256" key="2">
    <source>
        <dbReference type="ARBA" id="ARBA00022448"/>
    </source>
</evidence>
<dbReference type="GO" id="GO:0006893">
    <property type="term" value="P:Golgi to plasma membrane transport"/>
    <property type="evidence" value="ECO:0007669"/>
    <property type="project" value="TreeGrafter"/>
</dbReference>
<proteinExistence type="inferred from homology"/>